<protein>
    <recommendedName>
        <fullName evidence="3">Reverse transcriptase domain-containing protein</fullName>
    </recommendedName>
</protein>
<sequence length="113" mass="12679">MLCMGFEAGWIQGVSALYSTTHSQVLMARGRGPRFELLRSIRQGCSLAPFLFLFFAEAMSIYLTTEDIGLRGLQLPIRGEELPDQSLRMTLDCICMAKRPICSELSTPCRPFL</sequence>
<comment type="caution">
    <text evidence="1">The sequence shown here is derived from an EMBL/GenBank/DDBJ whole genome shotgun (WGS) entry which is preliminary data.</text>
</comment>
<dbReference type="OrthoDB" id="10462474at2759"/>
<dbReference type="Proteomes" id="UP000886520">
    <property type="component" value="Chromosome 1"/>
</dbReference>
<evidence type="ECO:0000313" key="2">
    <source>
        <dbReference type="Proteomes" id="UP000886520"/>
    </source>
</evidence>
<evidence type="ECO:0000313" key="1">
    <source>
        <dbReference type="EMBL" id="KAI5084822.1"/>
    </source>
</evidence>
<accession>A0A9D4VG70</accession>
<organism evidence="1 2">
    <name type="scientific">Adiantum capillus-veneris</name>
    <name type="common">Maidenhair fern</name>
    <dbReference type="NCBI Taxonomy" id="13818"/>
    <lineage>
        <taxon>Eukaryota</taxon>
        <taxon>Viridiplantae</taxon>
        <taxon>Streptophyta</taxon>
        <taxon>Embryophyta</taxon>
        <taxon>Tracheophyta</taxon>
        <taxon>Polypodiopsida</taxon>
        <taxon>Polypodiidae</taxon>
        <taxon>Polypodiales</taxon>
        <taxon>Pteridineae</taxon>
        <taxon>Pteridaceae</taxon>
        <taxon>Vittarioideae</taxon>
        <taxon>Adiantum</taxon>
    </lineage>
</organism>
<name>A0A9D4VG70_ADICA</name>
<gene>
    <name evidence="1" type="ORF">GOP47_0000991</name>
</gene>
<proteinExistence type="predicted"/>
<evidence type="ECO:0008006" key="3">
    <source>
        <dbReference type="Google" id="ProtNLM"/>
    </source>
</evidence>
<dbReference type="AlphaFoldDB" id="A0A9D4VG70"/>
<reference evidence="1" key="1">
    <citation type="submission" date="2021-01" db="EMBL/GenBank/DDBJ databases">
        <title>Adiantum capillus-veneris genome.</title>
        <authorList>
            <person name="Fang Y."/>
            <person name="Liao Q."/>
        </authorList>
    </citation>
    <scope>NUCLEOTIDE SEQUENCE</scope>
    <source>
        <strain evidence="1">H3</strain>
        <tissue evidence="1">Leaf</tissue>
    </source>
</reference>
<keyword evidence="2" id="KW-1185">Reference proteome</keyword>
<dbReference type="EMBL" id="JABFUD020000001">
    <property type="protein sequence ID" value="KAI5084822.1"/>
    <property type="molecule type" value="Genomic_DNA"/>
</dbReference>